<evidence type="ECO:0000259" key="6">
    <source>
        <dbReference type="Pfam" id="PF00082"/>
    </source>
</evidence>
<dbReference type="InterPro" id="IPR051048">
    <property type="entry name" value="Peptidase_S8/S53_subtilisin"/>
</dbReference>
<organism evidence="7 8">
    <name type="scientific">Chrysophaeum taylorii</name>
    <dbReference type="NCBI Taxonomy" id="2483200"/>
    <lineage>
        <taxon>Eukaryota</taxon>
        <taxon>Sar</taxon>
        <taxon>Stramenopiles</taxon>
        <taxon>Ochrophyta</taxon>
        <taxon>Pelagophyceae</taxon>
        <taxon>Pelagomonadales</taxon>
        <taxon>Pelagomonadaceae</taxon>
        <taxon>Chrysophaeum</taxon>
    </lineage>
</organism>
<dbReference type="PANTHER" id="PTHR43399">
    <property type="entry name" value="SUBTILISIN-RELATED"/>
    <property type="match status" value="1"/>
</dbReference>
<dbReference type="SUPFAM" id="SSF52743">
    <property type="entry name" value="Subtilisin-like"/>
    <property type="match status" value="1"/>
</dbReference>
<dbReference type="PRINTS" id="PR00723">
    <property type="entry name" value="SUBTILISIN"/>
</dbReference>
<evidence type="ECO:0000313" key="8">
    <source>
        <dbReference type="Proteomes" id="UP001230188"/>
    </source>
</evidence>
<accession>A0AAD7U4X0</accession>
<feature type="domain" description="Peptidase S8/S53" evidence="6">
    <location>
        <begin position="751"/>
        <end position="842"/>
    </location>
</feature>
<dbReference type="Pfam" id="PF00082">
    <property type="entry name" value="Peptidase_S8"/>
    <property type="match status" value="2"/>
</dbReference>
<dbReference type="InterPro" id="IPR000209">
    <property type="entry name" value="Peptidase_S8/S53_dom"/>
</dbReference>
<keyword evidence="1" id="KW-0645">Protease</keyword>
<keyword evidence="8" id="KW-1185">Reference proteome</keyword>
<gene>
    <name evidence="7" type="ORF">CTAYLR_002959</name>
</gene>
<dbReference type="EC" id="3.4.21.62" evidence="5"/>
<dbReference type="Proteomes" id="UP001230188">
    <property type="component" value="Unassembled WGS sequence"/>
</dbReference>
<sequence>MRSRVLGIAVLAQAWPIHIKHEEVKLGLKAGPFAARTAEYHAELEATPEKRGVWLVGFESVTAAREQEECVRRVLGEPARGRLKLGKEERKVYTAYVAGVVAARRASDCVGVETVTPLAPELRYFKHDFSAREAGTRTKVKKPEKTKPPKAVENLVVDFEPGSGATVATAVEEWFAREFADDKKTPWVSKAIDVGRRALVVRNCPQNKLDDLAAALLALDRVVAVATEEQPRLDNYNARWIVQTNNRHSEESTPLYTDMGLSGDGVIININDDGLDVFSCWFRDDDLPITEGSLDSTTDLTLDFDSYYYYYDHSFIFPDASSELYFYNSTEHRKIRYALWPFYDPSTNFFDEVSYNPGMHGSHVAGSALGSSHDFHISTRNVTDYTGDGIAPGAKIAFLDMSGSYNSYSVQIDDFCFKNQDTLVLFSAGNSGQYLFTIGSPGVAKNVLTVGASTSYEIDGLDEALEAASSPTLSPVITPFPSYEPTAFETDGSLTSERSLSGNLEAGDSLRFDIVIDKAITGTISTCGSNYDTTLALWVRDDEGRHSQLRYNDDYCCCDTNVYASQITATLSAENHYYVVLFRVQFKTVVRLTSFLVFTVLVGRFQSDGTISLGESVTGTLDFGDTKYFEVLRDSSKATNVVVGTCGSVFDTVLRLIYMVAGGTLQFEVNLAETTGPRYQTIVITTCGSMFDAVLSLSVVSDEGSLETVATNDDCFCCSSDTNDDAFLQSAILTTIESSKTYLATVQGYSTSDAGVAQVSMRLPTETGKVVSTPDVVYFSSRGPTFDGRIKPDVVAPGDAIYSAKAAPSAATETCTLTPASGTSMSTPVVAGIVALLQQYFSDGYYPTGVAGANAPMIPMGTAQRRDRARPSSCFVKKKSGPLDVLVAGAALKALVIAAGQYMNGIDANRITSTYSNFPTFPNYDQGFGLVKTRVAFV</sequence>
<dbReference type="EMBL" id="JAQMWT010000675">
    <property type="protein sequence ID" value="KAJ8598367.1"/>
    <property type="molecule type" value="Genomic_DNA"/>
</dbReference>
<dbReference type="Gene3D" id="3.40.50.200">
    <property type="entry name" value="Peptidase S8/S53 domain"/>
    <property type="match status" value="3"/>
</dbReference>
<dbReference type="PROSITE" id="PS00138">
    <property type="entry name" value="SUBTILASE_SER"/>
    <property type="match status" value="1"/>
</dbReference>
<proteinExistence type="predicted"/>
<dbReference type="GO" id="GO:0006508">
    <property type="term" value="P:proteolysis"/>
    <property type="evidence" value="ECO:0007669"/>
    <property type="project" value="UniProtKB-KW"/>
</dbReference>
<dbReference type="GO" id="GO:0004252">
    <property type="term" value="F:serine-type endopeptidase activity"/>
    <property type="evidence" value="ECO:0007669"/>
    <property type="project" value="UniProtKB-EC"/>
</dbReference>
<evidence type="ECO:0000256" key="5">
    <source>
        <dbReference type="ARBA" id="ARBA00023619"/>
    </source>
</evidence>
<dbReference type="PROSITE" id="PS00137">
    <property type="entry name" value="SUBTILASE_HIS"/>
    <property type="match status" value="1"/>
</dbReference>
<protein>
    <recommendedName>
        <fullName evidence="5">subtilisin</fullName>
        <ecNumber evidence="5">3.4.21.62</ecNumber>
    </recommendedName>
</protein>
<evidence type="ECO:0000256" key="4">
    <source>
        <dbReference type="ARBA" id="ARBA00023529"/>
    </source>
</evidence>
<comment type="catalytic activity">
    <reaction evidence="4">
        <text>Hydrolysis of proteins with broad specificity for peptide bonds, and a preference for a large uncharged residue in P1. Hydrolyzes peptide amides.</text>
        <dbReference type="EC" id="3.4.21.62"/>
    </reaction>
</comment>
<dbReference type="InterPro" id="IPR022398">
    <property type="entry name" value="Peptidase_S8_His-AS"/>
</dbReference>
<evidence type="ECO:0000256" key="3">
    <source>
        <dbReference type="ARBA" id="ARBA00022825"/>
    </source>
</evidence>
<dbReference type="PANTHER" id="PTHR43399:SF5">
    <property type="entry name" value="PEPTIDASE S8 FAMILY WITH PROTEASE-ASSOCIATED DOMAIN"/>
    <property type="match status" value="1"/>
</dbReference>
<evidence type="ECO:0000256" key="2">
    <source>
        <dbReference type="ARBA" id="ARBA00022801"/>
    </source>
</evidence>
<dbReference type="InterPro" id="IPR036852">
    <property type="entry name" value="Peptidase_S8/S53_dom_sf"/>
</dbReference>
<name>A0AAD7U4X0_9STRA</name>
<dbReference type="AlphaFoldDB" id="A0AAD7U4X0"/>
<keyword evidence="3" id="KW-0720">Serine protease</keyword>
<comment type="caution">
    <text evidence="7">The sequence shown here is derived from an EMBL/GenBank/DDBJ whole genome shotgun (WGS) entry which is preliminary data.</text>
</comment>
<evidence type="ECO:0000256" key="1">
    <source>
        <dbReference type="ARBA" id="ARBA00022670"/>
    </source>
</evidence>
<keyword evidence="2" id="KW-0378">Hydrolase</keyword>
<dbReference type="InterPro" id="IPR023828">
    <property type="entry name" value="Peptidase_S8_Ser-AS"/>
</dbReference>
<reference evidence="7" key="1">
    <citation type="submission" date="2023-01" db="EMBL/GenBank/DDBJ databases">
        <title>Metagenome sequencing of chrysophaentin producing Chrysophaeum taylorii.</title>
        <authorList>
            <person name="Davison J."/>
            <person name="Bewley C."/>
        </authorList>
    </citation>
    <scope>NUCLEOTIDE SEQUENCE</scope>
    <source>
        <strain evidence="7">NIES-1699</strain>
    </source>
</reference>
<feature type="domain" description="Peptidase S8/S53" evidence="6">
    <location>
        <begin position="405"/>
        <end position="487"/>
    </location>
</feature>
<dbReference type="InterPro" id="IPR015500">
    <property type="entry name" value="Peptidase_S8_subtilisin-rel"/>
</dbReference>
<evidence type="ECO:0000313" key="7">
    <source>
        <dbReference type="EMBL" id="KAJ8598367.1"/>
    </source>
</evidence>